<dbReference type="EC" id="3.6.1.9" evidence="4"/>
<keyword evidence="2 4" id="KW-0378">Hydrolase</keyword>
<comment type="caution">
    <text evidence="5">The sequence shown here is derived from an EMBL/GenBank/DDBJ whole genome shotgun (WGS) entry which is preliminary data.</text>
</comment>
<dbReference type="AlphaFoldDB" id="A0A916R6F2"/>
<organism evidence="5 6">
    <name type="scientific">Pelagibacterium lentulum</name>
    <dbReference type="NCBI Taxonomy" id="2029865"/>
    <lineage>
        <taxon>Bacteria</taxon>
        <taxon>Pseudomonadati</taxon>
        <taxon>Pseudomonadota</taxon>
        <taxon>Alphaproteobacteria</taxon>
        <taxon>Hyphomicrobiales</taxon>
        <taxon>Devosiaceae</taxon>
        <taxon>Pelagibacterium</taxon>
    </lineage>
</organism>
<comment type="similarity">
    <text evidence="4">Belongs to the Maf family.</text>
</comment>
<evidence type="ECO:0000256" key="4">
    <source>
        <dbReference type="HAMAP-Rule" id="MF_00528"/>
    </source>
</evidence>
<dbReference type="EMBL" id="BMKB01000001">
    <property type="protein sequence ID" value="GGA37398.1"/>
    <property type="molecule type" value="Genomic_DNA"/>
</dbReference>
<feature type="active site" description="Proton acceptor" evidence="4">
    <location>
        <position position="73"/>
    </location>
</feature>
<comment type="cofactor">
    <cofactor evidence="1 4">
        <name>a divalent metal cation</name>
        <dbReference type="ChEBI" id="CHEBI:60240"/>
    </cofactor>
</comment>
<comment type="caution">
    <text evidence="4">Lacks conserved residue(s) required for the propagation of feature annotation.</text>
</comment>
<protein>
    <recommendedName>
        <fullName evidence="4">Nucleoside triphosphate pyrophosphatase</fullName>
        <ecNumber evidence="4">3.6.1.9</ecNumber>
    </recommendedName>
    <alternativeName>
        <fullName evidence="4">Nucleotide pyrophosphatase</fullName>
        <shortName evidence="4">Nucleotide PPase</shortName>
    </alternativeName>
</protein>
<accession>A0A916R6F2</accession>
<reference evidence="5 6" key="1">
    <citation type="journal article" date="2014" name="Int. J. Syst. Evol. Microbiol.">
        <title>Complete genome sequence of Corynebacterium casei LMG S-19264T (=DSM 44701T), isolated from a smear-ripened cheese.</title>
        <authorList>
            <consortium name="US DOE Joint Genome Institute (JGI-PGF)"/>
            <person name="Walter F."/>
            <person name="Albersmeier A."/>
            <person name="Kalinowski J."/>
            <person name="Ruckert C."/>
        </authorList>
    </citation>
    <scope>NUCLEOTIDE SEQUENCE [LARGE SCALE GENOMIC DNA]</scope>
    <source>
        <strain evidence="5 6">CGMCC 1.15896</strain>
    </source>
</reference>
<dbReference type="Proteomes" id="UP000596977">
    <property type="component" value="Unassembled WGS sequence"/>
</dbReference>
<dbReference type="RefSeq" id="WP_127073599.1">
    <property type="nucleotide sequence ID" value="NZ_BMKB01000001.1"/>
</dbReference>
<dbReference type="InterPro" id="IPR003697">
    <property type="entry name" value="Maf-like"/>
</dbReference>
<name>A0A916R6F2_9HYPH</name>
<dbReference type="GO" id="GO:0009117">
    <property type="term" value="P:nucleotide metabolic process"/>
    <property type="evidence" value="ECO:0007669"/>
    <property type="project" value="UniProtKB-KW"/>
</dbReference>
<dbReference type="PANTHER" id="PTHR43213">
    <property type="entry name" value="BIFUNCTIONAL DTTP/UTP PYROPHOSPHATASE/METHYLTRANSFERASE PROTEIN-RELATED"/>
    <property type="match status" value="1"/>
</dbReference>
<keyword evidence="3 4" id="KW-0546">Nucleotide metabolism</keyword>
<sequence>MLILASKSKTRKTLLSSVGLNFLCQTASVDERALESETRATGGGPKEVAIALSVAKAMAVSTSNPEAFVIGADQTLQCGTLEIHKPSTLADAARQLEALSGKPHQLHSGVALVKNGVPLFQHLDSADLELKPYSKERIEAVLALEGDAVLSSVGGYRLEGPSARLFQSVKGDYFTILGLPLLPLIEALEIHAPQVFGQKSIQGQAMGNQ</sequence>
<comment type="catalytic activity">
    <reaction evidence="4">
        <text>a 2'-deoxyribonucleoside 5'-triphosphate + H2O = a 2'-deoxyribonucleoside 5'-phosphate + diphosphate + H(+)</text>
        <dbReference type="Rhea" id="RHEA:44644"/>
        <dbReference type="ChEBI" id="CHEBI:15377"/>
        <dbReference type="ChEBI" id="CHEBI:15378"/>
        <dbReference type="ChEBI" id="CHEBI:33019"/>
        <dbReference type="ChEBI" id="CHEBI:61560"/>
        <dbReference type="ChEBI" id="CHEBI:65317"/>
        <dbReference type="EC" id="3.6.1.9"/>
    </reaction>
</comment>
<dbReference type="GO" id="GO:0047429">
    <property type="term" value="F:nucleoside triphosphate diphosphatase activity"/>
    <property type="evidence" value="ECO:0007669"/>
    <property type="project" value="UniProtKB-EC"/>
</dbReference>
<dbReference type="SUPFAM" id="SSF52972">
    <property type="entry name" value="ITPase-like"/>
    <property type="match status" value="1"/>
</dbReference>
<gene>
    <name evidence="5" type="ORF">GCM10011499_03460</name>
</gene>
<dbReference type="Pfam" id="PF02545">
    <property type="entry name" value="Maf"/>
    <property type="match status" value="1"/>
</dbReference>
<dbReference type="InterPro" id="IPR029001">
    <property type="entry name" value="ITPase-like_fam"/>
</dbReference>
<dbReference type="OrthoDB" id="9813962at2"/>
<evidence type="ECO:0000256" key="1">
    <source>
        <dbReference type="ARBA" id="ARBA00001968"/>
    </source>
</evidence>
<comment type="subcellular location">
    <subcellularLocation>
        <location evidence="4">Cytoplasm</location>
    </subcellularLocation>
</comment>
<dbReference type="HAMAP" id="MF_00528">
    <property type="entry name" value="Maf"/>
    <property type="match status" value="1"/>
</dbReference>
<dbReference type="GO" id="GO:0005737">
    <property type="term" value="C:cytoplasm"/>
    <property type="evidence" value="ECO:0007669"/>
    <property type="project" value="UniProtKB-SubCell"/>
</dbReference>
<evidence type="ECO:0000313" key="5">
    <source>
        <dbReference type="EMBL" id="GGA37398.1"/>
    </source>
</evidence>
<dbReference type="PANTHER" id="PTHR43213:SF5">
    <property type="entry name" value="BIFUNCTIONAL DTTP_UTP PYROPHOSPHATASE_METHYLTRANSFERASE PROTEIN-RELATED"/>
    <property type="match status" value="1"/>
</dbReference>
<dbReference type="PIRSF" id="PIRSF006305">
    <property type="entry name" value="Maf"/>
    <property type="match status" value="1"/>
</dbReference>
<evidence type="ECO:0000256" key="2">
    <source>
        <dbReference type="ARBA" id="ARBA00022801"/>
    </source>
</evidence>
<keyword evidence="6" id="KW-1185">Reference proteome</keyword>
<keyword evidence="4" id="KW-0963">Cytoplasm</keyword>
<proteinExistence type="inferred from homology"/>
<dbReference type="Gene3D" id="3.90.950.10">
    <property type="match status" value="1"/>
</dbReference>
<evidence type="ECO:0000313" key="6">
    <source>
        <dbReference type="Proteomes" id="UP000596977"/>
    </source>
</evidence>
<evidence type="ECO:0000256" key="3">
    <source>
        <dbReference type="ARBA" id="ARBA00023080"/>
    </source>
</evidence>
<comment type="function">
    <text evidence="4">Nucleoside triphosphate pyrophosphatase. May have a dual role in cell division arrest and in preventing the incorporation of modified nucleotides into cellular nucleic acids.</text>
</comment>
<comment type="catalytic activity">
    <reaction evidence="4">
        <text>a ribonucleoside 5'-triphosphate + H2O = a ribonucleoside 5'-phosphate + diphosphate + H(+)</text>
        <dbReference type="Rhea" id="RHEA:23996"/>
        <dbReference type="ChEBI" id="CHEBI:15377"/>
        <dbReference type="ChEBI" id="CHEBI:15378"/>
        <dbReference type="ChEBI" id="CHEBI:33019"/>
        <dbReference type="ChEBI" id="CHEBI:58043"/>
        <dbReference type="ChEBI" id="CHEBI:61557"/>
        <dbReference type="EC" id="3.6.1.9"/>
    </reaction>
</comment>